<accession>A0A3S9N180</accession>
<sequence length="95" mass="10577">MTGRQFITIVLSCLAILLVPFIAMQFTDEVNWSLMDFVVAFLLFFTGSVTIQIIRNKLGRKGYRSFVFIFVVVILLALVWVELAVGIFGSPVAGS</sequence>
<feature type="transmembrane region" description="Helical" evidence="1">
    <location>
        <begin position="66"/>
        <end position="89"/>
    </location>
</feature>
<proteinExistence type="predicted"/>
<evidence type="ECO:0000313" key="2">
    <source>
        <dbReference type="EMBL" id="AZQ45134.1"/>
    </source>
</evidence>
<feature type="transmembrane region" description="Helical" evidence="1">
    <location>
        <begin position="7"/>
        <end position="26"/>
    </location>
</feature>
<keyword evidence="1" id="KW-1133">Transmembrane helix</keyword>
<organism evidence="2 3">
    <name type="scientific">Nonlabens ponticola</name>
    <dbReference type="NCBI Taxonomy" id="2496866"/>
    <lineage>
        <taxon>Bacteria</taxon>
        <taxon>Pseudomonadati</taxon>
        <taxon>Bacteroidota</taxon>
        <taxon>Flavobacteriia</taxon>
        <taxon>Flavobacteriales</taxon>
        <taxon>Flavobacteriaceae</taxon>
        <taxon>Nonlabens</taxon>
    </lineage>
</organism>
<keyword evidence="1" id="KW-0812">Transmembrane</keyword>
<name>A0A3S9N180_9FLAO</name>
<dbReference type="KEGG" id="noj:EJ995_01345"/>
<protein>
    <submittedName>
        <fullName evidence="2">Uncharacterized protein</fullName>
    </submittedName>
</protein>
<dbReference type="Proteomes" id="UP000279600">
    <property type="component" value="Chromosome"/>
</dbReference>
<gene>
    <name evidence="2" type="ORF">EJ995_01345</name>
</gene>
<keyword evidence="1" id="KW-0472">Membrane</keyword>
<dbReference type="AlphaFoldDB" id="A0A3S9N180"/>
<dbReference type="EMBL" id="CP034549">
    <property type="protein sequence ID" value="AZQ45134.1"/>
    <property type="molecule type" value="Genomic_DNA"/>
</dbReference>
<feature type="transmembrane region" description="Helical" evidence="1">
    <location>
        <begin position="32"/>
        <end position="54"/>
    </location>
</feature>
<reference evidence="2 3" key="1">
    <citation type="submission" date="2018-12" db="EMBL/GenBank/DDBJ databases">
        <title>Complete genome of Nonlabens sp. MJ115.</title>
        <authorList>
            <person name="Choi H.S."/>
            <person name="Jung J."/>
        </authorList>
    </citation>
    <scope>NUCLEOTIDE SEQUENCE [LARGE SCALE GENOMIC DNA]</scope>
    <source>
        <strain evidence="2 3">MJ115</strain>
    </source>
</reference>
<dbReference type="OrthoDB" id="9813621at2"/>
<evidence type="ECO:0000256" key="1">
    <source>
        <dbReference type="SAM" id="Phobius"/>
    </source>
</evidence>
<keyword evidence="3" id="KW-1185">Reference proteome</keyword>
<evidence type="ECO:0000313" key="3">
    <source>
        <dbReference type="Proteomes" id="UP000279600"/>
    </source>
</evidence>